<evidence type="ECO:0000313" key="8">
    <source>
        <dbReference type="EMBL" id="XCH26650.1"/>
    </source>
</evidence>
<protein>
    <submittedName>
        <fullName evidence="8">C10 family peptidase</fullName>
    </submittedName>
</protein>
<evidence type="ECO:0000256" key="3">
    <source>
        <dbReference type="ARBA" id="ARBA00022729"/>
    </source>
</evidence>
<keyword evidence="4" id="KW-0378">Hydrolase</keyword>
<dbReference type="RefSeq" id="WP_353721934.1">
    <property type="nucleotide sequence ID" value="NZ_CP159289.1"/>
</dbReference>
<dbReference type="SUPFAM" id="SSF54001">
    <property type="entry name" value="Cysteine proteinases"/>
    <property type="match status" value="1"/>
</dbReference>
<name>A0AAU8FS45_9BACT</name>
<dbReference type="AlphaFoldDB" id="A0AAU8FS45"/>
<evidence type="ECO:0000256" key="4">
    <source>
        <dbReference type="ARBA" id="ARBA00022801"/>
    </source>
</evidence>
<evidence type="ECO:0000256" key="6">
    <source>
        <dbReference type="SAM" id="SignalP"/>
    </source>
</evidence>
<proteinExistence type="inferred from homology"/>
<keyword evidence="3 6" id="KW-0732">Signal</keyword>
<reference evidence="8" key="1">
    <citation type="submission" date="2024-06" db="EMBL/GenBank/DDBJ databases">
        <title>Sequencing and assembly of the genome of Dyadobacter sp. strain 676, a symbiont of Cyamopsis tetragonoloba.</title>
        <authorList>
            <person name="Guro P."/>
            <person name="Sazanova A."/>
            <person name="Kuznetsova I."/>
            <person name="Belimov A."/>
            <person name="Safronova V."/>
        </authorList>
    </citation>
    <scope>NUCLEOTIDE SEQUENCE</scope>
    <source>
        <strain evidence="8">676</strain>
    </source>
</reference>
<feature type="chain" id="PRO_5043661326" evidence="6">
    <location>
        <begin position="24"/>
        <end position="442"/>
    </location>
</feature>
<accession>A0AAU8FS45</accession>
<evidence type="ECO:0000259" key="7">
    <source>
        <dbReference type="Pfam" id="PF13734"/>
    </source>
</evidence>
<keyword evidence="5" id="KW-0788">Thiol protease</keyword>
<dbReference type="GO" id="GO:0006508">
    <property type="term" value="P:proteolysis"/>
    <property type="evidence" value="ECO:0007669"/>
    <property type="project" value="UniProtKB-KW"/>
</dbReference>
<dbReference type="Pfam" id="PF01640">
    <property type="entry name" value="Peptidase_C10"/>
    <property type="match status" value="1"/>
</dbReference>
<dbReference type="PROSITE" id="PS51257">
    <property type="entry name" value="PROKAR_LIPOPROTEIN"/>
    <property type="match status" value="1"/>
</dbReference>
<evidence type="ECO:0000256" key="2">
    <source>
        <dbReference type="ARBA" id="ARBA00022670"/>
    </source>
</evidence>
<organism evidence="8">
    <name type="scientific">Dyadobacter sp. 676</name>
    <dbReference type="NCBI Taxonomy" id="3088362"/>
    <lineage>
        <taxon>Bacteria</taxon>
        <taxon>Pseudomonadati</taxon>
        <taxon>Bacteroidota</taxon>
        <taxon>Cytophagia</taxon>
        <taxon>Cytophagales</taxon>
        <taxon>Spirosomataceae</taxon>
        <taxon>Dyadobacter</taxon>
    </lineage>
</organism>
<evidence type="ECO:0000256" key="1">
    <source>
        <dbReference type="ARBA" id="ARBA00009693"/>
    </source>
</evidence>
<dbReference type="InterPro" id="IPR000200">
    <property type="entry name" value="Peptidase_C10"/>
</dbReference>
<dbReference type="GO" id="GO:0008234">
    <property type="term" value="F:cysteine-type peptidase activity"/>
    <property type="evidence" value="ECO:0007669"/>
    <property type="project" value="UniProtKB-KW"/>
</dbReference>
<sequence length="442" mass="49058">MNKNLIQKALSLLLVLASIIGCSKTDQLNPVETTPPEDFKVSKQEALKLATASNAPANARTSGEVSKKVKEMKEFKENRGKTVFYAINYEDNKGFLLLSADRRMTPVLAYSDEGSFNLDTDNPGIQLWKDLVSQSYKGVEKNTKAHRNVVNEWKYFEKKNAGNGRTTDQPVWTPEASCEYFVTHPIPTNVTIQHLTDQFSRWRQGTGYNYYCPSNSILFCNNMDCGKTNTSCGAVAVGQVLRYHRKPITANGRSFTTAMFNAMPPTLSSSNCDLTVESHQNIAHLLRDVGADLDVHYNTANPLLGGGFSSGSGCQSWNLPTKIDDFFNSHGYISNEVDFWGLSGESTIREHLLASRPVILFGAGCTTCLGSAHIWVIDGVQDLNAIYQDQSGYCYHHRVTLYQMNWGWGNASENSGWFNYTSITGDGTVYDSANMKAYTVVP</sequence>
<evidence type="ECO:0000256" key="5">
    <source>
        <dbReference type="ARBA" id="ARBA00022807"/>
    </source>
</evidence>
<gene>
    <name evidence="8" type="ORF">ABV298_09730</name>
</gene>
<dbReference type="InterPro" id="IPR038765">
    <property type="entry name" value="Papain-like_cys_pep_sf"/>
</dbReference>
<dbReference type="Pfam" id="PF13734">
    <property type="entry name" value="Inhibitor_I69"/>
    <property type="match status" value="1"/>
</dbReference>
<comment type="similarity">
    <text evidence="1">Belongs to the peptidase C10 family.</text>
</comment>
<keyword evidence="2" id="KW-0645">Protease</keyword>
<dbReference type="InterPro" id="IPR044934">
    <property type="entry name" value="Streptopain_sf"/>
</dbReference>
<dbReference type="Gene3D" id="3.90.70.50">
    <property type="entry name" value="Peptidase C10, streptopain"/>
    <property type="match status" value="2"/>
</dbReference>
<feature type="domain" description="Spi protease inhibitor" evidence="7">
    <location>
        <begin position="40"/>
        <end position="134"/>
    </location>
</feature>
<feature type="signal peptide" evidence="6">
    <location>
        <begin position="1"/>
        <end position="23"/>
    </location>
</feature>
<dbReference type="InterPro" id="IPR025896">
    <property type="entry name" value="Spi_Prtas-inh"/>
</dbReference>
<dbReference type="EMBL" id="CP159289">
    <property type="protein sequence ID" value="XCH26650.1"/>
    <property type="molecule type" value="Genomic_DNA"/>
</dbReference>